<reference evidence="1" key="1">
    <citation type="submission" date="2019-03" db="EMBL/GenBank/DDBJ databases">
        <authorList>
            <person name="Danneels B."/>
        </authorList>
    </citation>
    <scope>NUCLEOTIDE SEQUENCE</scope>
</reference>
<gene>
    <name evidence="1" type="ORF">BRI9_2047</name>
</gene>
<dbReference type="EMBL" id="CAADIK010000026">
    <property type="protein sequence ID" value="VFR71192.1"/>
    <property type="molecule type" value="Genomic_DNA"/>
</dbReference>
<name>A0A484T7B9_9ZZZZ</name>
<evidence type="ECO:0000313" key="1">
    <source>
        <dbReference type="EMBL" id="VFR71192.1"/>
    </source>
</evidence>
<protein>
    <submittedName>
        <fullName evidence="1">Uncharacterized protein</fullName>
    </submittedName>
</protein>
<dbReference type="AlphaFoldDB" id="A0A484T7B9"/>
<sequence length="99" mass="10386">MLPNHYVYKGYRLSANVERVLSGSGGGLDGVTFRASLRIMRADLSDEPGIECEVPAFSDGQGRHSPREAIHAAVEYGCQVVDALPAANPSGVAGVNTQG</sequence>
<accession>A0A484T7B9</accession>
<organism evidence="1">
    <name type="scientific">plant metagenome</name>
    <dbReference type="NCBI Taxonomy" id="1297885"/>
    <lineage>
        <taxon>unclassified sequences</taxon>
        <taxon>metagenomes</taxon>
        <taxon>organismal metagenomes</taxon>
    </lineage>
</organism>
<proteinExistence type="predicted"/>